<dbReference type="InterPro" id="IPR050372">
    <property type="entry name" value="Neurexin-related_CASP"/>
</dbReference>
<feature type="domain" description="Laminin G" evidence="3">
    <location>
        <begin position="541"/>
        <end position="727"/>
    </location>
</feature>
<sequence>MSFYFEFQLKFTLANNRSAVKDNLIVFTGQKGQGLNGDDFLALGLRKGRIVYKFNLGSGVATILSEPLNLERDIHIIHFGRSLKTGWLKVDDQRNKTGSSPGQLVGLNVFSQFYVGGYNEYTPELLPAGSHFSNGFQGCIFDLQVQTIRNGRFRTPGKPEGHPSAGRSVGQCDDTPCSLVQCKNGGTCIDRGSTVYCKCPLEWKGALCTETVSVCDAEHTPPPRCAQGSTCVPIPDGYTCQCPLGTTGMHCEQCLYLNQKVFIAQVMELMQLYLSSLRISDPFFSSNESSWMSFTPFNIRHRTHLRMQFKSLSPDGMLFYTAQHLSPRSGDFFSVSLTHGFVQLRYNLGDKTVILQASDLVDASGKTWHLVHAGRKGNEGYLALDGKTVTQNLTVGMTALDATTNFYVGGVSSLNAVSSNAIEDEPVSFTGCIREVIINERELQLTESGAHSGANVGDWDGTACGYKVCKNHGSCNLNRFKQFICTCPPLWTGSTCATSVFCADHLCQHHSLCIPNIPTASYSCACTLGWEGKYCEKHVSFLTARFAGNSYIKYTDPYYETRNLKFTKVSVNFTSNASEALILWMGTAEDEDDDYLAVGLHHGKLKVAFNLGERISVPLTYNKTLLCCNKWHSVTVIQNRTVIKVYLDDEMVLFEDLDPFERYVALNYGGICYFGGFELHRDITSLTSALFTQGLTGKVKDFILFPDSKNTQFLQSSEGYNVYSGDN</sequence>
<evidence type="ECO:0000313" key="5">
    <source>
        <dbReference type="EMBL" id="MBN3282410.1"/>
    </source>
</evidence>
<dbReference type="PANTHER" id="PTHR15036:SF93">
    <property type="entry name" value="EYS PROTEIN"/>
    <property type="match status" value="1"/>
</dbReference>
<evidence type="ECO:0000256" key="2">
    <source>
        <dbReference type="PROSITE-ProRule" id="PRU00076"/>
    </source>
</evidence>
<keyword evidence="2" id="KW-0245">EGF-like domain</keyword>
<keyword evidence="6" id="KW-1185">Reference proteome</keyword>
<dbReference type="PROSITE" id="PS01186">
    <property type="entry name" value="EGF_2"/>
    <property type="match status" value="1"/>
</dbReference>
<dbReference type="InterPro" id="IPR001791">
    <property type="entry name" value="Laminin_G"/>
</dbReference>
<feature type="domain" description="EGF-like" evidence="4">
    <location>
        <begin position="173"/>
        <end position="209"/>
    </location>
</feature>
<feature type="disulfide bond" evidence="2">
    <location>
        <begin position="199"/>
        <end position="208"/>
    </location>
</feature>
<organism evidence="5 6">
    <name type="scientific">Polyodon spathula</name>
    <name type="common">North American paddlefish</name>
    <name type="synonym">Squalus spathula</name>
    <dbReference type="NCBI Taxonomy" id="7913"/>
    <lineage>
        <taxon>Eukaryota</taxon>
        <taxon>Metazoa</taxon>
        <taxon>Chordata</taxon>
        <taxon>Craniata</taxon>
        <taxon>Vertebrata</taxon>
        <taxon>Euteleostomi</taxon>
        <taxon>Actinopterygii</taxon>
        <taxon>Chondrostei</taxon>
        <taxon>Acipenseriformes</taxon>
        <taxon>Polyodontidae</taxon>
        <taxon>Polyodon</taxon>
    </lineage>
</organism>
<protein>
    <submittedName>
        <fullName evidence="5">EYS protein</fullName>
    </submittedName>
</protein>
<feature type="non-terminal residue" evidence="5">
    <location>
        <position position="727"/>
    </location>
</feature>
<dbReference type="CDD" id="cd00054">
    <property type="entry name" value="EGF_CA"/>
    <property type="match status" value="3"/>
</dbReference>
<dbReference type="SMART" id="SM00181">
    <property type="entry name" value="EGF"/>
    <property type="match status" value="4"/>
</dbReference>
<dbReference type="PROSITE" id="PS00022">
    <property type="entry name" value="EGF_1"/>
    <property type="match status" value="4"/>
</dbReference>
<keyword evidence="1 2" id="KW-1015">Disulfide bond</keyword>
<dbReference type="PROSITE" id="PS50025">
    <property type="entry name" value="LAM_G_DOMAIN"/>
    <property type="match status" value="3"/>
</dbReference>
<feature type="domain" description="Laminin G" evidence="3">
    <location>
        <begin position="281"/>
        <end position="464"/>
    </location>
</feature>
<dbReference type="SMART" id="SM00282">
    <property type="entry name" value="LamG"/>
    <property type="match status" value="3"/>
</dbReference>
<dbReference type="Proteomes" id="UP001166093">
    <property type="component" value="Unassembled WGS sequence"/>
</dbReference>
<dbReference type="InterPro" id="IPR001881">
    <property type="entry name" value="EGF-like_Ca-bd_dom"/>
</dbReference>
<evidence type="ECO:0000259" key="3">
    <source>
        <dbReference type="PROSITE" id="PS50025"/>
    </source>
</evidence>
<dbReference type="Pfam" id="PF00008">
    <property type="entry name" value="EGF"/>
    <property type="match status" value="1"/>
</dbReference>
<dbReference type="InterPro" id="IPR000742">
    <property type="entry name" value="EGF"/>
</dbReference>
<dbReference type="SUPFAM" id="SSF57196">
    <property type="entry name" value="EGF/Laminin"/>
    <property type="match status" value="2"/>
</dbReference>
<feature type="non-terminal residue" evidence="5">
    <location>
        <position position="1"/>
    </location>
</feature>
<feature type="domain" description="EGF-like" evidence="4">
    <location>
        <begin position="216"/>
        <end position="252"/>
    </location>
</feature>
<dbReference type="Gene3D" id="2.10.25.10">
    <property type="entry name" value="Laminin"/>
    <property type="match status" value="4"/>
</dbReference>
<feature type="domain" description="EGF-like" evidence="4">
    <location>
        <begin position="460"/>
        <end position="497"/>
    </location>
</feature>
<dbReference type="SMART" id="SM00179">
    <property type="entry name" value="EGF_CA"/>
    <property type="match status" value="3"/>
</dbReference>
<feature type="disulfide bond" evidence="2">
    <location>
        <begin position="526"/>
        <end position="535"/>
    </location>
</feature>
<reference evidence="5" key="1">
    <citation type="journal article" date="2021" name="Cell">
        <title>Tracing the genetic footprints of vertebrate landing in non-teleost ray-finned fishes.</title>
        <authorList>
            <person name="Bi X."/>
            <person name="Wang K."/>
            <person name="Yang L."/>
            <person name="Pan H."/>
            <person name="Jiang H."/>
            <person name="Wei Q."/>
            <person name="Fang M."/>
            <person name="Yu H."/>
            <person name="Zhu C."/>
            <person name="Cai Y."/>
            <person name="He Y."/>
            <person name="Gan X."/>
            <person name="Zeng H."/>
            <person name="Yu D."/>
            <person name="Zhu Y."/>
            <person name="Jiang H."/>
            <person name="Qiu Q."/>
            <person name="Yang H."/>
            <person name="Zhang Y.E."/>
            <person name="Wang W."/>
            <person name="Zhu M."/>
            <person name="He S."/>
            <person name="Zhang G."/>
        </authorList>
    </citation>
    <scope>NUCLEOTIDE SEQUENCE</scope>
    <source>
        <strain evidence="5">Pddl_001</strain>
    </source>
</reference>
<evidence type="ECO:0000259" key="4">
    <source>
        <dbReference type="PROSITE" id="PS50026"/>
    </source>
</evidence>
<dbReference type="SUPFAM" id="SSF49899">
    <property type="entry name" value="Concanavalin A-like lectins/glucanases"/>
    <property type="match status" value="3"/>
</dbReference>
<name>A0ABS2Y6T4_POLSP</name>
<dbReference type="PANTHER" id="PTHR15036">
    <property type="entry name" value="PIKACHURIN-LIKE PROTEIN"/>
    <property type="match status" value="1"/>
</dbReference>
<proteinExistence type="predicted"/>
<evidence type="ECO:0000313" key="6">
    <source>
        <dbReference type="Proteomes" id="UP001166093"/>
    </source>
</evidence>
<feature type="disulfide bond" evidence="2">
    <location>
        <begin position="487"/>
        <end position="496"/>
    </location>
</feature>
<dbReference type="PROSITE" id="PS50026">
    <property type="entry name" value="EGF_3"/>
    <property type="match status" value="4"/>
</dbReference>
<dbReference type="CDD" id="cd00110">
    <property type="entry name" value="LamG"/>
    <property type="match status" value="3"/>
</dbReference>
<dbReference type="InterPro" id="IPR013320">
    <property type="entry name" value="ConA-like_dom_sf"/>
</dbReference>
<evidence type="ECO:0000256" key="1">
    <source>
        <dbReference type="ARBA" id="ARBA00023157"/>
    </source>
</evidence>
<gene>
    <name evidence="5" type="primary">Eys</name>
    <name evidence="5" type="ORF">GTO93_0002208</name>
</gene>
<feature type="domain" description="Laminin G" evidence="3">
    <location>
        <begin position="1"/>
        <end position="172"/>
    </location>
</feature>
<comment type="caution">
    <text evidence="2">Lacks conserved residue(s) required for the propagation of feature annotation.</text>
</comment>
<feature type="disulfide bond" evidence="2">
    <location>
        <begin position="242"/>
        <end position="251"/>
    </location>
</feature>
<dbReference type="Pfam" id="PF02210">
    <property type="entry name" value="Laminin_G_2"/>
    <property type="match status" value="2"/>
</dbReference>
<feature type="domain" description="EGF-like" evidence="4">
    <location>
        <begin position="498"/>
        <end position="536"/>
    </location>
</feature>
<dbReference type="EMBL" id="JAAWVQ010117492">
    <property type="protein sequence ID" value="MBN3282410.1"/>
    <property type="molecule type" value="Genomic_DNA"/>
</dbReference>
<comment type="caution">
    <text evidence="5">The sequence shown here is derived from an EMBL/GenBank/DDBJ whole genome shotgun (WGS) entry which is preliminary data.</text>
</comment>
<feature type="disulfide bond" evidence="2">
    <location>
        <begin position="507"/>
        <end position="524"/>
    </location>
</feature>
<accession>A0ABS2Y6T4</accession>
<dbReference type="Gene3D" id="2.60.120.200">
    <property type="match status" value="3"/>
</dbReference>
<dbReference type="Pfam" id="PF00054">
    <property type="entry name" value="Laminin_G_1"/>
    <property type="match status" value="1"/>
</dbReference>